<evidence type="ECO:0000256" key="1">
    <source>
        <dbReference type="SAM" id="MobiDB-lite"/>
    </source>
</evidence>
<dbReference type="AlphaFoldDB" id="A0AAX1WLG4"/>
<comment type="caution">
    <text evidence="2">The sequence shown here is derived from an EMBL/GenBank/DDBJ whole genome shotgun (WGS) entry which is preliminary data.</text>
</comment>
<evidence type="ECO:0000313" key="3">
    <source>
        <dbReference type="Proteomes" id="UP000286098"/>
    </source>
</evidence>
<feature type="compositionally biased region" description="Basic residues" evidence="1">
    <location>
        <begin position="45"/>
        <end position="54"/>
    </location>
</feature>
<protein>
    <submittedName>
        <fullName evidence="2">Uncharacterized protein</fullName>
    </submittedName>
</protein>
<organism evidence="2 3">
    <name type="scientific">Enterobacter roggenkampii</name>
    <dbReference type="NCBI Taxonomy" id="1812935"/>
    <lineage>
        <taxon>Bacteria</taxon>
        <taxon>Pseudomonadati</taxon>
        <taxon>Pseudomonadota</taxon>
        <taxon>Gammaproteobacteria</taxon>
        <taxon>Enterobacterales</taxon>
        <taxon>Enterobacteriaceae</taxon>
        <taxon>Enterobacter</taxon>
        <taxon>Enterobacter cloacae complex</taxon>
    </lineage>
</organism>
<feature type="region of interest" description="Disordered" evidence="1">
    <location>
        <begin position="33"/>
        <end position="67"/>
    </location>
</feature>
<evidence type="ECO:0000313" key="2">
    <source>
        <dbReference type="EMBL" id="RNT47398.1"/>
    </source>
</evidence>
<accession>A0AAX1WLG4</accession>
<sequence length="67" mass="7559">MAVAFWTRWQWLPGGAALTGPTDVSVIVGRVRRSRHPATRAQTSARRHRHHRHQTAVWQTTPAPAGR</sequence>
<gene>
    <name evidence="2" type="ORF">B9059_003170</name>
</gene>
<dbReference type="EMBL" id="NEYZ02000017">
    <property type="protein sequence ID" value="RNT47398.1"/>
    <property type="molecule type" value="Genomic_DNA"/>
</dbReference>
<proteinExistence type="predicted"/>
<dbReference type="Proteomes" id="UP000286098">
    <property type="component" value="Unassembled WGS sequence"/>
</dbReference>
<name>A0AAX1WLG4_9ENTR</name>
<feature type="compositionally biased region" description="Polar residues" evidence="1">
    <location>
        <begin position="57"/>
        <end position="67"/>
    </location>
</feature>
<reference evidence="2 3" key="1">
    <citation type="submission" date="2018-10" db="EMBL/GenBank/DDBJ databases">
        <authorList>
            <person name="Vanduin D."/>
            <person name="Fouts D."/>
            <person name="Wright M."/>
            <person name="Sutton G."/>
            <person name="Nguyen K."/>
            <person name="Kreiswirth B."/>
            <person name="Chen L."/>
            <person name="Rojas L."/>
            <person name="Hujer A."/>
            <person name="Hujer K."/>
            <person name="Bonomo R."/>
            <person name="Adams M."/>
        </authorList>
    </citation>
    <scope>NUCLEOTIDE SEQUENCE [LARGE SCALE GENOMIC DNA]</scope>
    <source>
        <strain evidence="2 3">CRK0054</strain>
    </source>
</reference>